<dbReference type="AlphaFoldDB" id="A0A1G7S1F4"/>
<dbReference type="RefSeq" id="WP_089833438.1">
    <property type="nucleotide sequence ID" value="NZ_FNBN01000003.1"/>
</dbReference>
<sequence>MIKSIRYILTGILFGIIMSKSEAVSWYRIQEMFRFQSFHMYGIIGSAVITGIITIFLIKRYGLKDINGTTITFQDKALQWKRYFTGGIIFGLGWALTGACPGPIFVLLGQGFPVMLLVIAGALLGTYTYGVIKDRLPH</sequence>
<feature type="transmembrane region" description="Helical" evidence="1">
    <location>
        <begin position="39"/>
        <end position="58"/>
    </location>
</feature>
<evidence type="ECO:0000313" key="3">
    <source>
        <dbReference type="Proteomes" id="UP000199045"/>
    </source>
</evidence>
<proteinExistence type="predicted"/>
<keyword evidence="1" id="KW-1133">Transmembrane helix</keyword>
<evidence type="ECO:0000313" key="2">
    <source>
        <dbReference type="EMBL" id="SDG16862.1"/>
    </source>
</evidence>
<gene>
    <name evidence="2" type="ORF">SAMN04488121_103701</name>
</gene>
<feature type="transmembrane region" description="Helical" evidence="1">
    <location>
        <begin position="83"/>
        <end position="106"/>
    </location>
</feature>
<dbReference type="STRING" id="104663.SAMN04488121_103701"/>
<organism evidence="2 3">
    <name type="scientific">Chitinophaga filiformis</name>
    <name type="common">Myxococcus filiformis</name>
    <name type="synonym">Flexibacter filiformis</name>
    <dbReference type="NCBI Taxonomy" id="104663"/>
    <lineage>
        <taxon>Bacteria</taxon>
        <taxon>Pseudomonadati</taxon>
        <taxon>Bacteroidota</taxon>
        <taxon>Chitinophagia</taxon>
        <taxon>Chitinophagales</taxon>
        <taxon>Chitinophagaceae</taxon>
        <taxon>Chitinophaga</taxon>
    </lineage>
</organism>
<reference evidence="2 3" key="1">
    <citation type="submission" date="2016-10" db="EMBL/GenBank/DDBJ databases">
        <authorList>
            <person name="de Groot N.N."/>
        </authorList>
    </citation>
    <scope>NUCLEOTIDE SEQUENCE [LARGE SCALE GENOMIC DNA]</scope>
    <source>
        <strain evidence="2 3">DSM 527</strain>
    </source>
</reference>
<dbReference type="Pfam" id="PF04143">
    <property type="entry name" value="Sulf_transp"/>
    <property type="match status" value="1"/>
</dbReference>
<feature type="transmembrane region" description="Helical" evidence="1">
    <location>
        <begin position="112"/>
        <end position="132"/>
    </location>
</feature>
<dbReference type="InterPro" id="IPR007272">
    <property type="entry name" value="Sulf_transp_TsuA/YedE"/>
</dbReference>
<dbReference type="OrthoDB" id="9790409at2"/>
<accession>A0A1G7S1F4</accession>
<dbReference type="Proteomes" id="UP000199045">
    <property type="component" value="Unassembled WGS sequence"/>
</dbReference>
<keyword evidence="1" id="KW-0472">Membrane</keyword>
<name>A0A1G7S1F4_CHIFI</name>
<protein>
    <submittedName>
        <fullName evidence="2">Uncharacterized protein</fullName>
    </submittedName>
</protein>
<dbReference type="EMBL" id="FNBN01000003">
    <property type="protein sequence ID" value="SDG16862.1"/>
    <property type="molecule type" value="Genomic_DNA"/>
</dbReference>
<keyword evidence="1" id="KW-0812">Transmembrane</keyword>
<evidence type="ECO:0000256" key="1">
    <source>
        <dbReference type="SAM" id="Phobius"/>
    </source>
</evidence>